<proteinExistence type="predicted"/>
<protein>
    <recommendedName>
        <fullName evidence="2">Aminoglycoside phosphotransferase domain-containing protein</fullName>
    </recommendedName>
</protein>
<feature type="compositionally biased region" description="Basic residues" evidence="1">
    <location>
        <begin position="363"/>
        <end position="378"/>
    </location>
</feature>
<keyword evidence="4" id="KW-1185">Reference proteome</keyword>
<name>A0A1W7CX20_9ACTN</name>
<evidence type="ECO:0000256" key="1">
    <source>
        <dbReference type="SAM" id="MobiDB-lite"/>
    </source>
</evidence>
<dbReference type="AlphaFoldDB" id="A0A1W7CX20"/>
<accession>A0A1W7CX20</accession>
<gene>
    <name evidence="3" type="ORF">CAG99_10975</name>
</gene>
<dbReference type="RefSeq" id="WP_086159079.1">
    <property type="nucleotide sequence ID" value="NZ_CP021121.1"/>
</dbReference>
<dbReference type="InterPro" id="IPR011009">
    <property type="entry name" value="Kinase-like_dom_sf"/>
</dbReference>
<dbReference type="KEGG" id="smao:CAG99_10975"/>
<dbReference type="EMBL" id="CP021121">
    <property type="protein sequence ID" value="ARQ69322.1"/>
    <property type="molecule type" value="Genomic_DNA"/>
</dbReference>
<dbReference type="OrthoDB" id="3454210at2"/>
<dbReference type="PANTHER" id="PTHR40086">
    <property type="entry name" value="PHOSPHOTRANSFERASE YTMP-RELATED"/>
    <property type="match status" value="1"/>
</dbReference>
<dbReference type="PANTHER" id="PTHR40086:SF1">
    <property type="entry name" value="CELL CYCLE REGULATOR CCRZ"/>
    <property type="match status" value="1"/>
</dbReference>
<dbReference type="Gene3D" id="3.90.1200.10">
    <property type="match status" value="1"/>
</dbReference>
<dbReference type="InterPro" id="IPR002575">
    <property type="entry name" value="Aminoglycoside_PTrfase"/>
</dbReference>
<dbReference type="Pfam" id="PF01636">
    <property type="entry name" value="APH"/>
    <property type="match status" value="1"/>
</dbReference>
<reference evidence="3 4" key="1">
    <citation type="submission" date="2017-05" db="EMBL/GenBank/DDBJ databases">
        <title>Complete genome sequence of Streptomyces sp. SCSIO 03032 revealed the diverse biosynthetic pathways for its bioactive secondary metabolites.</title>
        <authorList>
            <person name="Ma L."/>
            <person name="Zhu Y."/>
            <person name="Zhang W."/>
            <person name="Zhang G."/>
            <person name="Tian X."/>
            <person name="Zhang S."/>
            <person name="Zhang C."/>
        </authorList>
    </citation>
    <scope>NUCLEOTIDE SEQUENCE [LARGE SCALE GENOMIC DNA]</scope>
    <source>
        <strain evidence="3 4">SCSIO 03032</strain>
    </source>
</reference>
<dbReference type="Proteomes" id="UP000194218">
    <property type="component" value="Chromosome"/>
</dbReference>
<sequence>MSQPLPLTTTLRGHHRTWQVLHAEGELAPLGRLKAGLPRPGVHRFDPRCFTHEEDVLTELATLGMPRIAPVYRLGPAGTRVHGYIEGAPLSAARPPGTALTDAELGQLTDLFGRMAAVSPATLARVHACPAALRPRTSRDFMRGLVRFTRRRVYAVHRPALHGLFTALRVDPVVLSPTGPLARDAALLTDRPFCLLHGDLHRDNLIVADTDGLLWTIDWELALLGDPLYDVATHLHLMRYPPAQEHALLTHWARAVDERLPGAAAGLTRDLPRYLAYKRVQSVFTDVIRQAHRVAAAPEDQREAALATAGDMVSTALRRAARTLGMGRVPSPKAVEAVYAAFSAAQAPPSAGPAPAVPAATRRGGRAAAWRRGRSHTG</sequence>
<evidence type="ECO:0000313" key="4">
    <source>
        <dbReference type="Proteomes" id="UP000194218"/>
    </source>
</evidence>
<evidence type="ECO:0000259" key="2">
    <source>
        <dbReference type="Pfam" id="PF01636"/>
    </source>
</evidence>
<organism evidence="3 4">
    <name type="scientific">Streptomyces marincola</name>
    <dbReference type="NCBI Taxonomy" id="2878388"/>
    <lineage>
        <taxon>Bacteria</taxon>
        <taxon>Bacillati</taxon>
        <taxon>Actinomycetota</taxon>
        <taxon>Actinomycetes</taxon>
        <taxon>Kitasatosporales</taxon>
        <taxon>Streptomycetaceae</taxon>
        <taxon>Streptomyces</taxon>
    </lineage>
</organism>
<dbReference type="InterPro" id="IPR052077">
    <property type="entry name" value="CcrZ_PhaseVar_Mediator"/>
</dbReference>
<feature type="domain" description="Aminoglycoside phosphotransferase" evidence="2">
    <location>
        <begin position="52"/>
        <end position="253"/>
    </location>
</feature>
<dbReference type="SUPFAM" id="SSF56112">
    <property type="entry name" value="Protein kinase-like (PK-like)"/>
    <property type="match status" value="1"/>
</dbReference>
<feature type="region of interest" description="Disordered" evidence="1">
    <location>
        <begin position="347"/>
        <end position="378"/>
    </location>
</feature>
<evidence type="ECO:0000313" key="3">
    <source>
        <dbReference type="EMBL" id="ARQ69322.1"/>
    </source>
</evidence>